<organism evidence="1 2">
    <name type="scientific">Hericium alpestre</name>
    <dbReference type="NCBI Taxonomy" id="135208"/>
    <lineage>
        <taxon>Eukaryota</taxon>
        <taxon>Fungi</taxon>
        <taxon>Dikarya</taxon>
        <taxon>Basidiomycota</taxon>
        <taxon>Agaricomycotina</taxon>
        <taxon>Agaricomycetes</taxon>
        <taxon>Russulales</taxon>
        <taxon>Hericiaceae</taxon>
        <taxon>Hericium</taxon>
    </lineage>
</organism>
<reference evidence="1 2" key="1">
    <citation type="submission" date="2019-02" db="EMBL/GenBank/DDBJ databases">
        <title>Genome sequencing of the rare red list fungi Hericium alpestre (H. flagellum).</title>
        <authorList>
            <person name="Buettner E."/>
            <person name="Kellner H."/>
        </authorList>
    </citation>
    <scope>NUCLEOTIDE SEQUENCE [LARGE SCALE GENOMIC DNA]</scope>
    <source>
        <strain evidence="1 2">DSM 108284</strain>
    </source>
</reference>
<dbReference type="AlphaFoldDB" id="A0A4Z0AAE4"/>
<evidence type="ECO:0000313" key="2">
    <source>
        <dbReference type="Proteomes" id="UP000298061"/>
    </source>
</evidence>
<accession>A0A4Z0AAE4</accession>
<gene>
    <name evidence="1" type="ORF">EWM64_g313</name>
</gene>
<dbReference type="OrthoDB" id="2322499at2759"/>
<dbReference type="EMBL" id="SFCI01000014">
    <property type="protein sequence ID" value="TFY83705.1"/>
    <property type="molecule type" value="Genomic_DNA"/>
</dbReference>
<sequence length="489" mass="55218">MSEPCYASLTCEFWCQRCGKDDEICPIIWHHRIRLCKACISIDFFDSQPSAPSHLNRFSSWGLGMEAYESFVLLDGFGRIPVAKCIWKKRLVWRFEEALLSLTPDLQTDFANKVYERLADYEILAKYLPWYEKRWSEAPENDLQSKMTLAGVLTSHIRTAEIAHRFLGEYGADLSYIPNWYGHPLVHTEGTIWDSEWQDMKLIMIRHFDQLRSITTEHAKLKILNRQIYLATRTIDAMVKNGALPKLTSPMVADILLVPEVERLVSLGRLLGVPLITSKPSESTPDPGLEDLLPMIWETFIHRRCEQLLSSIERGTATIFDIFKERGTLDHPAAVFFCTTCSDVLDYPRVIMHACSYSPVSSAPLLKSKPVPKPMYAHAVRSRFGCAAWSSSSRYRVHPALDRIIALMKACGVDPVTGSVVDLNKADVRVRCSACAPADQRAMDWHTARAHAIEQHLHVQDDASGSKTISSPVDIVFSPSAERVCGPLP</sequence>
<dbReference type="Proteomes" id="UP000298061">
    <property type="component" value="Unassembled WGS sequence"/>
</dbReference>
<keyword evidence="2" id="KW-1185">Reference proteome</keyword>
<name>A0A4Z0AAE4_9AGAM</name>
<evidence type="ECO:0000313" key="1">
    <source>
        <dbReference type="EMBL" id="TFY83705.1"/>
    </source>
</evidence>
<comment type="caution">
    <text evidence="1">The sequence shown here is derived from an EMBL/GenBank/DDBJ whole genome shotgun (WGS) entry which is preliminary data.</text>
</comment>
<proteinExistence type="predicted"/>
<protein>
    <submittedName>
        <fullName evidence="1">Uncharacterized protein</fullName>
    </submittedName>
</protein>